<dbReference type="RefSeq" id="WP_036781021.1">
    <property type="nucleotide sequence ID" value="NZ_CAWLTM010000061.1"/>
</dbReference>
<accession>A0A022PI70</accession>
<evidence type="ECO:0000313" key="2">
    <source>
        <dbReference type="Proteomes" id="UP000023464"/>
    </source>
</evidence>
<dbReference type="PATRIC" id="fig|1393736.3.peg.3343"/>
<dbReference type="PANTHER" id="PTHR43845">
    <property type="entry name" value="BLR5969 PROTEIN"/>
    <property type="match status" value="1"/>
</dbReference>
<dbReference type="Gene3D" id="3.40.50.12780">
    <property type="entry name" value="N-terminal domain of ligase-like"/>
    <property type="match status" value="1"/>
</dbReference>
<dbReference type="PANTHER" id="PTHR43845:SF1">
    <property type="entry name" value="BLR5969 PROTEIN"/>
    <property type="match status" value="1"/>
</dbReference>
<dbReference type="EC" id="6.2.1.30" evidence="1"/>
<name>A0A022PI70_9GAMM</name>
<protein>
    <submittedName>
        <fullName evidence="1">Coenzyme F390 synthetase</fullName>
        <ecNumber evidence="1">6.2.1.30</ecNumber>
    </submittedName>
</protein>
<dbReference type="SUPFAM" id="SSF56801">
    <property type="entry name" value="Acetyl-CoA synthetase-like"/>
    <property type="match status" value="1"/>
</dbReference>
<dbReference type="InterPro" id="IPR045851">
    <property type="entry name" value="AMP-bd_C_sf"/>
</dbReference>
<dbReference type="Proteomes" id="UP000023464">
    <property type="component" value="Unassembled WGS sequence"/>
</dbReference>
<organism evidence="1 2">
    <name type="scientific">Photorhabdus aegyptia</name>
    <dbReference type="NCBI Taxonomy" id="2805098"/>
    <lineage>
        <taxon>Bacteria</taxon>
        <taxon>Pseudomonadati</taxon>
        <taxon>Pseudomonadota</taxon>
        <taxon>Gammaproteobacteria</taxon>
        <taxon>Enterobacterales</taxon>
        <taxon>Morganellaceae</taxon>
        <taxon>Photorhabdus</taxon>
    </lineage>
</organism>
<dbReference type="EMBL" id="JFGV01000054">
    <property type="protein sequence ID" value="EYU14210.1"/>
    <property type="molecule type" value="Genomic_DNA"/>
</dbReference>
<sequence length="471" mass="53413">MYSIFRTDLHELGLKYLTELKRYLSGEIDIPALEKIQYEKLKEIIHYTKKGSTFYQDRLNAINPNDDDNLSSFVEKLPFTTKLDLSKAGNTISSDSLSHAWIYYETTGTTGPSTPCPRNEIDSLVNNSFLTLQYESIFNQEGKQHIIGVMGPTELHSTGDTFEDVFRSLGHTVIKMWPRSPVVGMHRVLRLIQDLKITALVCTPAVAAELLKYCRDNACDAKELGIEIILVLGELITPNRLRNLSRNWGAKIYNCMYASQETSILAACNNTNKLITIPYNNYYELICPFTQQKLNVSDNHVAGELVITHLYKGNKPLIRYKTGDMVRCKAIGLNQWEIEPIGRVKDVLVLNNANVYAFDIENAIFEELEYCFEYFIEINNTTGTDELKITLEPCDELNDASLISKIKQKMESKFNMNVDIHVGDVGGLIGTAAMVSWKAARIHDLRDDTNNIERNSALEIMKKRATNSLLQ</sequence>
<comment type="caution">
    <text evidence="1">The sequence shown here is derived from an EMBL/GenBank/DDBJ whole genome shotgun (WGS) entry which is preliminary data.</text>
</comment>
<dbReference type="AlphaFoldDB" id="A0A022PI70"/>
<gene>
    <name evidence="1" type="ORF">BA1DRAFT_03275</name>
</gene>
<proteinExistence type="predicted"/>
<evidence type="ECO:0000313" key="1">
    <source>
        <dbReference type="EMBL" id="EYU14210.1"/>
    </source>
</evidence>
<dbReference type="GO" id="GO:0047475">
    <property type="term" value="F:phenylacetate-CoA ligase activity"/>
    <property type="evidence" value="ECO:0007669"/>
    <property type="project" value="UniProtKB-EC"/>
</dbReference>
<dbReference type="Gene3D" id="3.30.300.30">
    <property type="match status" value="1"/>
</dbReference>
<keyword evidence="1" id="KW-0436">Ligase</keyword>
<keyword evidence="2" id="KW-1185">Reference proteome</keyword>
<reference evidence="1 2" key="1">
    <citation type="submission" date="2014-03" db="EMBL/GenBank/DDBJ databases">
        <title>Draft Genome of Photorhabdus luminescens BA1, an Egyptian Isolate.</title>
        <authorList>
            <person name="Ghazal S."/>
            <person name="Hurst S.G.IV."/>
            <person name="Morris K."/>
            <person name="Thomas K."/>
            <person name="Tisa L.S."/>
        </authorList>
    </citation>
    <scope>NUCLEOTIDE SEQUENCE [LARGE SCALE GENOMIC DNA]</scope>
    <source>
        <strain evidence="1 2">BA1</strain>
    </source>
</reference>
<dbReference type="InterPro" id="IPR042099">
    <property type="entry name" value="ANL_N_sf"/>
</dbReference>